<accession>A0ABU7CB66</accession>
<sequence length="117" mass="13260">MQRTKVMPNAVCRSMQDHSDGWPMKVREQRKHSFKEKSSRKLSSELFALTRGVFLYLTKITATITVIHVPSKDAAARNAPIISSYERNTASLFIQASLSLFGQYSRGHLTQVTESEK</sequence>
<comment type="caution">
    <text evidence="1">The sequence shown here is derived from an EMBL/GenBank/DDBJ whole genome shotgun (WGS) entry which is preliminary data.</text>
</comment>
<keyword evidence="2" id="KW-1185">Reference proteome</keyword>
<dbReference type="Proteomes" id="UP001345963">
    <property type="component" value="Unassembled WGS sequence"/>
</dbReference>
<proteinExistence type="predicted"/>
<name>A0ABU7CB66_9TELE</name>
<organism evidence="1 2">
    <name type="scientific">Ataeniobius toweri</name>
    <dbReference type="NCBI Taxonomy" id="208326"/>
    <lineage>
        <taxon>Eukaryota</taxon>
        <taxon>Metazoa</taxon>
        <taxon>Chordata</taxon>
        <taxon>Craniata</taxon>
        <taxon>Vertebrata</taxon>
        <taxon>Euteleostomi</taxon>
        <taxon>Actinopterygii</taxon>
        <taxon>Neopterygii</taxon>
        <taxon>Teleostei</taxon>
        <taxon>Neoteleostei</taxon>
        <taxon>Acanthomorphata</taxon>
        <taxon>Ovalentaria</taxon>
        <taxon>Atherinomorphae</taxon>
        <taxon>Cyprinodontiformes</taxon>
        <taxon>Goodeidae</taxon>
        <taxon>Ataeniobius</taxon>
    </lineage>
</organism>
<dbReference type="EMBL" id="JAHUTI010081692">
    <property type="protein sequence ID" value="MED6258928.1"/>
    <property type="molecule type" value="Genomic_DNA"/>
</dbReference>
<evidence type="ECO:0000313" key="2">
    <source>
        <dbReference type="Proteomes" id="UP001345963"/>
    </source>
</evidence>
<gene>
    <name evidence="1" type="ORF">ATANTOWER_014473</name>
</gene>
<protein>
    <submittedName>
        <fullName evidence="1">Uncharacterized protein</fullName>
    </submittedName>
</protein>
<evidence type="ECO:0000313" key="1">
    <source>
        <dbReference type="EMBL" id="MED6258928.1"/>
    </source>
</evidence>
<reference evidence="1 2" key="1">
    <citation type="submission" date="2021-07" db="EMBL/GenBank/DDBJ databases">
        <authorList>
            <person name="Palmer J.M."/>
        </authorList>
    </citation>
    <scope>NUCLEOTIDE SEQUENCE [LARGE SCALE GENOMIC DNA]</scope>
    <source>
        <strain evidence="1 2">AT_MEX2019</strain>
        <tissue evidence="1">Muscle</tissue>
    </source>
</reference>